<evidence type="ECO:0000313" key="3">
    <source>
        <dbReference type="Proteomes" id="UP000694541"/>
    </source>
</evidence>
<accession>A0A8B9M8W0</accession>
<keyword evidence="3" id="KW-1185">Reference proteome</keyword>
<proteinExistence type="predicted"/>
<name>A0A8B9M8W0_9AVES</name>
<sequence>SPSLCPLPTTSPPLPHPDSHPSSGLAVPRPKALPHSGQTCRFSGLPCVWARWCRLRWELRPKHLPQWGRSPVCTRRCRSRWELTANARPHSPQRKGFSPVWELQAKARPHSAHWKGFSPVWMRLCRSRWELQGFPPRWLFWCRSRAPGSAKLRPHWGQRLGFSPPGAWVRWWVSKEELTLKRRPQSGQA</sequence>
<organism evidence="2 3">
    <name type="scientific">Accipiter nisus</name>
    <name type="common">Eurasian sparrowhawk</name>
    <dbReference type="NCBI Taxonomy" id="211598"/>
    <lineage>
        <taxon>Eukaryota</taxon>
        <taxon>Metazoa</taxon>
        <taxon>Chordata</taxon>
        <taxon>Craniata</taxon>
        <taxon>Vertebrata</taxon>
        <taxon>Euteleostomi</taxon>
        <taxon>Archelosauria</taxon>
        <taxon>Archosauria</taxon>
        <taxon>Dinosauria</taxon>
        <taxon>Saurischia</taxon>
        <taxon>Theropoda</taxon>
        <taxon>Coelurosauria</taxon>
        <taxon>Aves</taxon>
        <taxon>Neognathae</taxon>
        <taxon>Neoaves</taxon>
        <taxon>Telluraves</taxon>
        <taxon>Accipitrimorphae</taxon>
        <taxon>Accipitriformes</taxon>
        <taxon>Accipitridae</taxon>
        <taxon>Accipitrinae</taxon>
        <taxon>Accipiter</taxon>
    </lineage>
</organism>
<feature type="region of interest" description="Disordered" evidence="1">
    <location>
        <begin position="1"/>
        <end position="30"/>
    </location>
</feature>
<reference evidence="2" key="2">
    <citation type="submission" date="2025-09" db="UniProtKB">
        <authorList>
            <consortium name="Ensembl"/>
        </authorList>
    </citation>
    <scope>IDENTIFICATION</scope>
</reference>
<evidence type="ECO:0000256" key="1">
    <source>
        <dbReference type="SAM" id="MobiDB-lite"/>
    </source>
</evidence>
<dbReference type="AlphaFoldDB" id="A0A8B9M8W0"/>
<reference evidence="2" key="1">
    <citation type="submission" date="2025-08" db="UniProtKB">
        <authorList>
            <consortium name="Ensembl"/>
        </authorList>
    </citation>
    <scope>IDENTIFICATION</scope>
</reference>
<dbReference type="Ensembl" id="ENSANIT00000004184.1">
    <property type="protein sequence ID" value="ENSANIP00000004047.1"/>
    <property type="gene ID" value="ENSANIG00000002746.1"/>
</dbReference>
<protein>
    <submittedName>
        <fullName evidence="2">Uncharacterized protein</fullName>
    </submittedName>
</protein>
<dbReference type="Proteomes" id="UP000694541">
    <property type="component" value="Unplaced"/>
</dbReference>
<evidence type="ECO:0000313" key="2">
    <source>
        <dbReference type="Ensembl" id="ENSANIP00000004047.1"/>
    </source>
</evidence>